<feature type="region of interest" description="Disordered" evidence="1">
    <location>
        <begin position="66"/>
        <end position="112"/>
    </location>
</feature>
<keyword evidence="3" id="KW-1185">Reference proteome</keyword>
<sequence>MSTPRRRHSPAVYRRRRLGLLLVAAIVAAGVWLLIAQPWIGHGEPEPAAAQQPAAPVIPAVVASTAPTGPAAPTPGATDAATPGATTPATPGATTPATPGAMPDPAASAPPCSTNDVVVKAVTDKTSYASGQDPKLSIELTNTGANACTLNVGTAAQSFTITSGTDTWWRSTDCQSEPSDMVVLLNAGQKVSSAQPIVWDRTRSSVATCQAKNRPQAAGGGASYHLSVSIGGVQSIDDVIFQLY</sequence>
<dbReference type="Proteomes" id="UP001500540">
    <property type="component" value="Unassembled WGS sequence"/>
</dbReference>
<comment type="caution">
    <text evidence="2">The sequence shown here is derived from an EMBL/GenBank/DDBJ whole genome shotgun (WGS) entry which is preliminary data.</text>
</comment>
<gene>
    <name evidence="2" type="ORF">GCM10022240_30710</name>
</gene>
<name>A0ABP7GYA8_9MICO</name>
<evidence type="ECO:0008006" key="4">
    <source>
        <dbReference type="Google" id="ProtNLM"/>
    </source>
</evidence>
<accession>A0ABP7GYA8</accession>
<dbReference type="EMBL" id="BAABAF010000013">
    <property type="protein sequence ID" value="GAA3777125.1"/>
    <property type="molecule type" value="Genomic_DNA"/>
</dbReference>
<dbReference type="RefSeq" id="WP_344785197.1">
    <property type="nucleotide sequence ID" value="NZ_BAABAF010000013.1"/>
</dbReference>
<protein>
    <recommendedName>
        <fullName evidence="4">DUF4232 domain-containing protein</fullName>
    </recommendedName>
</protein>
<evidence type="ECO:0000313" key="3">
    <source>
        <dbReference type="Proteomes" id="UP001500540"/>
    </source>
</evidence>
<reference evidence="3" key="1">
    <citation type="journal article" date="2019" name="Int. J. Syst. Evol. Microbiol.">
        <title>The Global Catalogue of Microorganisms (GCM) 10K type strain sequencing project: providing services to taxonomists for standard genome sequencing and annotation.</title>
        <authorList>
            <consortium name="The Broad Institute Genomics Platform"/>
            <consortium name="The Broad Institute Genome Sequencing Center for Infectious Disease"/>
            <person name="Wu L."/>
            <person name="Ma J."/>
        </authorList>
    </citation>
    <scope>NUCLEOTIDE SEQUENCE [LARGE SCALE GENOMIC DNA]</scope>
    <source>
        <strain evidence="3">JCM 16950</strain>
    </source>
</reference>
<proteinExistence type="predicted"/>
<evidence type="ECO:0000313" key="2">
    <source>
        <dbReference type="EMBL" id="GAA3777125.1"/>
    </source>
</evidence>
<organism evidence="2 3">
    <name type="scientific">Microbacterium kribbense</name>
    <dbReference type="NCBI Taxonomy" id="433645"/>
    <lineage>
        <taxon>Bacteria</taxon>
        <taxon>Bacillati</taxon>
        <taxon>Actinomycetota</taxon>
        <taxon>Actinomycetes</taxon>
        <taxon>Micrococcales</taxon>
        <taxon>Microbacteriaceae</taxon>
        <taxon>Microbacterium</taxon>
    </lineage>
</organism>
<feature type="compositionally biased region" description="Low complexity" evidence="1">
    <location>
        <begin position="66"/>
        <end position="107"/>
    </location>
</feature>
<evidence type="ECO:0000256" key="1">
    <source>
        <dbReference type="SAM" id="MobiDB-lite"/>
    </source>
</evidence>